<dbReference type="PANTHER" id="PTHR45947:SF3">
    <property type="entry name" value="SULFOQUINOVOSYL TRANSFERASE SQD2"/>
    <property type="match status" value="1"/>
</dbReference>
<keyword evidence="4" id="KW-1185">Reference proteome</keyword>
<dbReference type="SUPFAM" id="SSF53756">
    <property type="entry name" value="UDP-Glycosyltransferase/glycogen phosphorylase"/>
    <property type="match status" value="1"/>
</dbReference>
<dbReference type="Proteomes" id="UP001304300">
    <property type="component" value="Chromosome"/>
</dbReference>
<dbReference type="InterPro" id="IPR001296">
    <property type="entry name" value="Glyco_trans_1"/>
</dbReference>
<organism evidence="3 4">
    <name type="scientific">Rubellicoccus peritrichatus</name>
    <dbReference type="NCBI Taxonomy" id="3080537"/>
    <lineage>
        <taxon>Bacteria</taxon>
        <taxon>Pseudomonadati</taxon>
        <taxon>Verrucomicrobiota</taxon>
        <taxon>Opitutia</taxon>
        <taxon>Puniceicoccales</taxon>
        <taxon>Cerasicoccaceae</taxon>
        <taxon>Rubellicoccus</taxon>
    </lineage>
</organism>
<evidence type="ECO:0000313" key="4">
    <source>
        <dbReference type="Proteomes" id="UP001304300"/>
    </source>
</evidence>
<accession>A0AAQ3LA96</accession>
<keyword evidence="3" id="KW-0328">Glycosyltransferase</keyword>
<name>A0AAQ3LA96_9BACT</name>
<evidence type="ECO:0000259" key="2">
    <source>
        <dbReference type="Pfam" id="PF13579"/>
    </source>
</evidence>
<dbReference type="KEGG" id="puo:RZN69_19545"/>
<gene>
    <name evidence="3" type="ORF">RZN69_19545</name>
</gene>
<feature type="domain" description="Glycosyltransferase subfamily 4-like N-terminal" evidence="2">
    <location>
        <begin position="15"/>
        <end position="157"/>
    </location>
</feature>
<dbReference type="PANTHER" id="PTHR45947">
    <property type="entry name" value="SULFOQUINOVOSYL TRANSFERASE SQD2"/>
    <property type="match status" value="1"/>
</dbReference>
<proteinExistence type="predicted"/>
<feature type="domain" description="Glycosyl transferase family 1" evidence="1">
    <location>
        <begin position="195"/>
        <end position="327"/>
    </location>
</feature>
<sequence>MKILHLVNTLDPRGGGVTEAVKQFSVTLTESGHENEIVTVDAPQDKWDDLDGIPIHRIGPAKSAYGYSEKLIPWLREHGKRFDLAITHGLWQYHGPATRKVFRELGRPYFVFAHGMLDVWFKTNYPLKHLKKWLFWPWADYRVMRDAKSVIYTSENEMISSRKSFWLYRCHESVVRYGIMLPDKDPKTAEAAFLEKYPELKGQRFLLFIGRIHEKKGLDLLCKAWAEIDQEKRPPLVVAGPEEQPELLKTARDLAGPDGFHYLGMLDNEEKWGAMAAAEAMILPSHQENFGLVVAEAMIMGTPVLISDKVNIWKETTESGAGLVAPDTLEGTRVLLDSWLAMSYDQRDSMAACAHPACESLFDLRQNTEALIEVLER</sequence>
<dbReference type="Pfam" id="PF13579">
    <property type="entry name" value="Glyco_trans_4_4"/>
    <property type="match status" value="1"/>
</dbReference>
<keyword evidence="3" id="KW-0808">Transferase</keyword>
<dbReference type="Pfam" id="PF00534">
    <property type="entry name" value="Glycos_transf_1"/>
    <property type="match status" value="1"/>
</dbReference>
<dbReference type="EMBL" id="CP136920">
    <property type="protein sequence ID" value="WOO40824.1"/>
    <property type="molecule type" value="Genomic_DNA"/>
</dbReference>
<dbReference type="InterPro" id="IPR028098">
    <property type="entry name" value="Glyco_trans_4-like_N"/>
</dbReference>
<reference evidence="3 4" key="1">
    <citation type="submission" date="2023-10" db="EMBL/GenBank/DDBJ databases">
        <title>Rubellicoccus peritrichatus gen. nov., sp. nov., isolated from an algae of coral reef tank.</title>
        <authorList>
            <person name="Luo J."/>
        </authorList>
    </citation>
    <scope>NUCLEOTIDE SEQUENCE [LARGE SCALE GENOMIC DNA]</scope>
    <source>
        <strain evidence="3 4">CR14</strain>
    </source>
</reference>
<dbReference type="GO" id="GO:0016757">
    <property type="term" value="F:glycosyltransferase activity"/>
    <property type="evidence" value="ECO:0007669"/>
    <property type="project" value="UniProtKB-KW"/>
</dbReference>
<protein>
    <submittedName>
        <fullName evidence="3">Glycosyltransferase</fullName>
        <ecNumber evidence="3">2.4.-.-</ecNumber>
    </submittedName>
</protein>
<dbReference type="RefSeq" id="WP_317833036.1">
    <property type="nucleotide sequence ID" value="NZ_CP136920.1"/>
</dbReference>
<evidence type="ECO:0000259" key="1">
    <source>
        <dbReference type="Pfam" id="PF00534"/>
    </source>
</evidence>
<dbReference type="AlphaFoldDB" id="A0AAQ3LA96"/>
<evidence type="ECO:0000313" key="3">
    <source>
        <dbReference type="EMBL" id="WOO40824.1"/>
    </source>
</evidence>
<dbReference type="Gene3D" id="3.40.50.2000">
    <property type="entry name" value="Glycogen Phosphorylase B"/>
    <property type="match status" value="2"/>
</dbReference>
<dbReference type="InterPro" id="IPR050194">
    <property type="entry name" value="Glycosyltransferase_grp1"/>
</dbReference>
<dbReference type="EC" id="2.4.-.-" evidence="3"/>